<keyword evidence="2" id="KW-0805">Transcription regulation</keyword>
<dbReference type="SUPFAM" id="SSF46785">
    <property type="entry name" value="Winged helix' DNA-binding domain"/>
    <property type="match status" value="1"/>
</dbReference>
<dbReference type="CDD" id="cd08422">
    <property type="entry name" value="PBP2_CrgA_like"/>
    <property type="match status" value="1"/>
</dbReference>
<dbReference type="SUPFAM" id="SSF53850">
    <property type="entry name" value="Periplasmic binding protein-like II"/>
    <property type="match status" value="1"/>
</dbReference>
<dbReference type="Gene3D" id="3.40.190.290">
    <property type="match status" value="1"/>
</dbReference>
<comment type="similarity">
    <text evidence="1">Belongs to the LysR transcriptional regulatory family.</text>
</comment>
<dbReference type="PANTHER" id="PTHR30537:SF66">
    <property type="entry name" value="IRON-REGULATED VIRULENCE REGULATORY PROTEIN IRGB"/>
    <property type="match status" value="1"/>
</dbReference>
<dbReference type="PROSITE" id="PS50931">
    <property type="entry name" value="HTH_LYSR"/>
    <property type="match status" value="1"/>
</dbReference>
<accession>A0A7X5J9B0</accession>
<name>A0A7X5J9B0_9HYPH</name>
<dbReference type="EMBL" id="JAABLQ010000001">
    <property type="protein sequence ID" value="NBN78717.1"/>
    <property type="molecule type" value="Genomic_DNA"/>
</dbReference>
<sequence length="294" mass="32073">MNLNRLAYFAAVLDTGSFTQAAERLGVTKAVVSQQVARLEEELGASLIVRSTRRVQPTEAGRAFHARCILILKEAEDAFDLVAEATGAPTGTLRLTAPYDYGTAKVVPAVTRYIARHPGCEVDVSFTDRRLDLMAGELDLAIHVGWLQDSSLQARRIGDFRQVLVATPAVVSAFGVPQRPADLVRLPFVANLALRDPLTWRFSRDAVTRETVQLSTRLRLDTTTAVYNAVRLDAGLSVLPDFLVAGDLADGRLVCLLPDWQLASGGIHAVFPPARYRPPKVTAFVDILRELEAG</sequence>
<dbReference type="GO" id="GO:0003700">
    <property type="term" value="F:DNA-binding transcription factor activity"/>
    <property type="evidence" value="ECO:0007669"/>
    <property type="project" value="InterPro"/>
</dbReference>
<keyword evidence="6" id="KW-1185">Reference proteome</keyword>
<dbReference type="InterPro" id="IPR036388">
    <property type="entry name" value="WH-like_DNA-bd_sf"/>
</dbReference>
<protein>
    <submittedName>
        <fullName evidence="5">LysR family transcriptional regulator</fullName>
    </submittedName>
</protein>
<keyword evidence="3" id="KW-0238">DNA-binding</keyword>
<evidence type="ECO:0000256" key="2">
    <source>
        <dbReference type="ARBA" id="ARBA00023015"/>
    </source>
</evidence>
<proteinExistence type="inferred from homology"/>
<dbReference type="InterPro" id="IPR036390">
    <property type="entry name" value="WH_DNA-bd_sf"/>
</dbReference>
<dbReference type="InterPro" id="IPR000847">
    <property type="entry name" value="LysR_HTH_N"/>
</dbReference>
<dbReference type="PRINTS" id="PR00039">
    <property type="entry name" value="HTHLYSR"/>
</dbReference>
<comment type="caution">
    <text evidence="5">The sequence shown here is derived from an EMBL/GenBank/DDBJ whole genome shotgun (WGS) entry which is preliminary data.</text>
</comment>
<dbReference type="Pfam" id="PF03466">
    <property type="entry name" value="LysR_substrate"/>
    <property type="match status" value="1"/>
</dbReference>
<dbReference type="InterPro" id="IPR058163">
    <property type="entry name" value="LysR-type_TF_proteobact-type"/>
</dbReference>
<dbReference type="GO" id="GO:0043565">
    <property type="term" value="F:sequence-specific DNA binding"/>
    <property type="evidence" value="ECO:0007669"/>
    <property type="project" value="TreeGrafter"/>
</dbReference>
<dbReference type="GO" id="GO:0006351">
    <property type="term" value="P:DNA-templated transcription"/>
    <property type="evidence" value="ECO:0007669"/>
    <property type="project" value="TreeGrafter"/>
</dbReference>
<organism evidence="5 6">
    <name type="scientific">Pannonibacter tanglangensis</name>
    <dbReference type="NCBI Taxonomy" id="2750084"/>
    <lineage>
        <taxon>Bacteria</taxon>
        <taxon>Pseudomonadati</taxon>
        <taxon>Pseudomonadota</taxon>
        <taxon>Alphaproteobacteria</taxon>
        <taxon>Hyphomicrobiales</taxon>
        <taxon>Stappiaceae</taxon>
        <taxon>Pannonibacter</taxon>
    </lineage>
</organism>
<evidence type="ECO:0000256" key="4">
    <source>
        <dbReference type="ARBA" id="ARBA00023163"/>
    </source>
</evidence>
<evidence type="ECO:0000313" key="6">
    <source>
        <dbReference type="Proteomes" id="UP000586722"/>
    </source>
</evidence>
<gene>
    <name evidence="5" type="ORF">GWI72_10610</name>
</gene>
<dbReference type="Pfam" id="PF00126">
    <property type="entry name" value="HTH_1"/>
    <property type="match status" value="1"/>
</dbReference>
<dbReference type="Gene3D" id="1.10.10.10">
    <property type="entry name" value="Winged helix-like DNA-binding domain superfamily/Winged helix DNA-binding domain"/>
    <property type="match status" value="1"/>
</dbReference>
<dbReference type="FunFam" id="1.10.10.10:FF:000001">
    <property type="entry name" value="LysR family transcriptional regulator"/>
    <property type="match status" value="1"/>
</dbReference>
<reference evidence="6" key="1">
    <citation type="submission" date="2020-01" db="EMBL/GenBank/DDBJ databases">
        <authorList>
            <person name="Fang Y."/>
            <person name="Sun R."/>
            <person name="Nie L."/>
            <person name="He J."/>
            <person name="Hao L."/>
            <person name="Wang L."/>
            <person name="Su S."/>
            <person name="Lv E."/>
            <person name="Zhang Z."/>
            <person name="Xie R."/>
            <person name="Liu H."/>
        </authorList>
    </citation>
    <scope>NUCLEOTIDE SEQUENCE [LARGE SCALE GENOMIC DNA]</scope>
    <source>
        <strain evidence="6">XCT-53</strain>
    </source>
</reference>
<evidence type="ECO:0000256" key="1">
    <source>
        <dbReference type="ARBA" id="ARBA00009437"/>
    </source>
</evidence>
<evidence type="ECO:0000256" key="3">
    <source>
        <dbReference type="ARBA" id="ARBA00023125"/>
    </source>
</evidence>
<evidence type="ECO:0000313" key="5">
    <source>
        <dbReference type="EMBL" id="NBN78717.1"/>
    </source>
</evidence>
<dbReference type="Proteomes" id="UP000586722">
    <property type="component" value="Unassembled WGS sequence"/>
</dbReference>
<dbReference type="AlphaFoldDB" id="A0A7X5J9B0"/>
<dbReference type="InterPro" id="IPR005119">
    <property type="entry name" value="LysR_subst-bd"/>
</dbReference>
<dbReference type="PANTHER" id="PTHR30537">
    <property type="entry name" value="HTH-TYPE TRANSCRIPTIONAL REGULATOR"/>
    <property type="match status" value="1"/>
</dbReference>
<keyword evidence="4" id="KW-0804">Transcription</keyword>